<sequence>MATIDSREPALAPWYKRLGWLVLIWLGSVVALGVVAGALRLLMHAAGMSSH</sequence>
<keyword evidence="3" id="KW-1185">Reference proteome</keyword>
<evidence type="ECO:0000313" key="2">
    <source>
        <dbReference type="EMBL" id="POF44166.1"/>
    </source>
</evidence>
<protein>
    <recommendedName>
        <fullName evidence="4">DUF2474 domain-containing protein</fullName>
    </recommendedName>
</protein>
<accession>A0A2S3VW43</accession>
<dbReference type="Proteomes" id="UP000237440">
    <property type="component" value="Unassembled WGS sequence"/>
</dbReference>
<evidence type="ECO:0008006" key="4">
    <source>
        <dbReference type="Google" id="ProtNLM"/>
    </source>
</evidence>
<reference evidence="3" key="1">
    <citation type="submission" date="2017-02" db="EMBL/GenBank/DDBJ databases">
        <authorList>
            <person name="Furmanczyk E.M."/>
        </authorList>
    </citation>
    <scope>NUCLEOTIDE SEQUENCE [LARGE SCALE GENOMIC DNA]</scope>
    <source>
        <strain evidence="3">AP3_22</strain>
    </source>
</reference>
<dbReference type="AlphaFoldDB" id="A0A2S3VW43"/>
<organism evidence="2 3">
    <name type="scientific">Pseudomonas laurylsulfativorans</name>
    <dbReference type="NCBI Taxonomy" id="1943631"/>
    <lineage>
        <taxon>Bacteria</taxon>
        <taxon>Pseudomonadati</taxon>
        <taxon>Pseudomonadota</taxon>
        <taxon>Gammaproteobacteria</taxon>
        <taxon>Pseudomonadales</taxon>
        <taxon>Pseudomonadaceae</taxon>
        <taxon>Pseudomonas</taxon>
    </lineage>
</organism>
<proteinExistence type="predicted"/>
<gene>
    <name evidence="2" type="ORF">B0D71_05070</name>
</gene>
<dbReference type="EMBL" id="MUJK01000001">
    <property type="protein sequence ID" value="POF44166.1"/>
    <property type="molecule type" value="Genomic_DNA"/>
</dbReference>
<dbReference type="InterPro" id="IPR018895">
    <property type="entry name" value="DUF2474"/>
</dbReference>
<evidence type="ECO:0000313" key="3">
    <source>
        <dbReference type="Proteomes" id="UP000237440"/>
    </source>
</evidence>
<dbReference type="Pfam" id="PF10617">
    <property type="entry name" value="DUF2474"/>
    <property type="match status" value="1"/>
</dbReference>
<keyword evidence="1" id="KW-1133">Transmembrane helix</keyword>
<keyword evidence="1" id="KW-0812">Transmembrane</keyword>
<keyword evidence="1" id="KW-0472">Membrane</keyword>
<evidence type="ECO:0000256" key="1">
    <source>
        <dbReference type="SAM" id="Phobius"/>
    </source>
</evidence>
<dbReference type="RefSeq" id="WP_103393779.1">
    <property type="nucleotide sequence ID" value="NZ_MUJK01000001.1"/>
</dbReference>
<name>A0A2S3VW43_9PSED</name>
<feature type="transmembrane region" description="Helical" evidence="1">
    <location>
        <begin position="20"/>
        <end position="42"/>
    </location>
</feature>
<comment type="caution">
    <text evidence="2">The sequence shown here is derived from an EMBL/GenBank/DDBJ whole genome shotgun (WGS) entry which is preliminary data.</text>
</comment>